<evidence type="ECO:0000313" key="5">
    <source>
        <dbReference type="Proteomes" id="UP000187406"/>
    </source>
</evidence>
<comment type="similarity">
    <text evidence="1">Belongs to the GeBP family.</text>
</comment>
<comment type="caution">
    <text evidence="4">The sequence shown here is derived from an EMBL/GenBank/DDBJ whole genome shotgun (WGS) entry which is preliminary data.</text>
</comment>
<protein>
    <submittedName>
        <fullName evidence="4">DUF573 domain-containing protein</fullName>
    </submittedName>
</protein>
<evidence type="ECO:0000259" key="3">
    <source>
        <dbReference type="Pfam" id="PF04504"/>
    </source>
</evidence>
<dbReference type="OrthoDB" id="1885109at2759"/>
<evidence type="ECO:0000256" key="1">
    <source>
        <dbReference type="ARBA" id="ARBA00010820"/>
    </source>
</evidence>
<evidence type="ECO:0000313" key="4">
    <source>
        <dbReference type="EMBL" id="GAV76710.1"/>
    </source>
</evidence>
<feature type="domain" description="Glabrous enhancer-binding protein-like DBD" evidence="3">
    <location>
        <begin position="54"/>
        <end position="145"/>
    </location>
</feature>
<feature type="non-terminal residue" evidence="4">
    <location>
        <position position="249"/>
    </location>
</feature>
<sequence>MDSTLKPLASKLPIKRKTQNPTITTPTTDTYTNHTIDLDTMKVKPPAAAPAFKFHRIWTEPDEIRFLRGLLEADNLSFPRDLSLFYDQFSQSMSQPYTKSQLSEKLRRLRKKFRVTSSRISRGFDLSLLSSHDRSLFDLSHELWGPQFNANNNGDGGENVHLVGCLAAESVLNLFDECSKEVKMDFLKQKGVIRSDADMGFQRRWRELRVAEFDLLASRLSIICWVLTPSTVCLLGSYRWSVSLSSANP</sequence>
<dbReference type="PANTHER" id="PTHR31662">
    <property type="entry name" value="BNAANNG10740D PROTEIN-RELATED"/>
    <property type="match status" value="1"/>
</dbReference>
<dbReference type="EMBL" id="BDDD01001517">
    <property type="protein sequence ID" value="GAV76710.1"/>
    <property type="molecule type" value="Genomic_DNA"/>
</dbReference>
<dbReference type="GO" id="GO:0005634">
    <property type="term" value="C:nucleus"/>
    <property type="evidence" value="ECO:0007669"/>
    <property type="project" value="TreeGrafter"/>
</dbReference>
<dbReference type="STRING" id="3775.A0A1Q3C8Z9"/>
<dbReference type="AlphaFoldDB" id="A0A1Q3C8Z9"/>
<gene>
    <name evidence="4" type="ORF">CFOL_v3_20183</name>
</gene>
<name>A0A1Q3C8Z9_CEPFO</name>
<dbReference type="GO" id="GO:0006355">
    <property type="term" value="P:regulation of DNA-templated transcription"/>
    <property type="evidence" value="ECO:0007669"/>
    <property type="project" value="InterPro"/>
</dbReference>
<dbReference type="Proteomes" id="UP000187406">
    <property type="component" value="Unassembled WGS sequence"/>
</dbReference>
<keyword evidence="5" id="KW-1185">Reference proteome</keyword>
<organism evidence="4 5">
    <name type="scientific">Cephalotus follicularis</name>
    <name type="common">Albany pitcher plant</name>
    <dbReference type="NCBI Taxonomy" id="3775"/>
    <lineage>
        <taxon>Eukaryota</taxon>
        <taxon>Viridiplantae</taxon>
        <taxon>Streptophyta</taxon>
        <taxon>Embryophyta</taxon>
        <taxon>Tracheophyta</taxon>
        <taxon>Spermatophyta</taxon>
        <taxon>Magnoliopsida</taxon>
        <taxon>eudicotyledons</taxon>
        <taxon>Gunneridae</taxon>
        <taxon>Pentapetalae</taxon>
        <taxon>rosids</taxon>
        <taxon>fabids</taxon>
        <taxon>Oxalidales</taxon>
        <taxon>Cephalotaceae</taxon>
        <taxon>Cephalotus</taxon>
    </lineage>
</organism>
<proteinExistence type="inferred from homology"/>
<accession>A0A1Q3C8Z9</accession>
<evidence type="ECO:0000256" key="2">
    <source>
        <dbReference type="SAM" id="MobiDB-lite"/>
    </source>
</evidence>
<feature type="region of interest" description="Disordered" evidence="2">
    <location>
        <begin position="1"/>
        <end position="26"/>
    </location>
</feature>
<dbReference type="InParanoid" id="A0A1Q3C8Z9"/>
<dbReference type="InterPro" id="IPR053932">
    <property type="entry name" value="GeBP-like_DBD"/>
</dbReference>
<dbReference type="InterPro" id="IPR007592">
    <property type="entry name" value="GEBP"/>
</dbReference>
<reference evidence="5" key="1">
    <citation type="submission" date="2016-04" db="EMBL/GenBank/DDBJ databases">
        <title>Cephalotus genome sequencing.</title>
        <authorList>
            <person name="Fukushima K."/>
            <person name="Hasebe M."/>
            <person name="Fang X."/>
        </authorList>
    </citation>
    <scope>NUCLEOTIDE SEQUENCE [LARGE SCALE GENOMIC DNA]</scope>
    <source>
        <strain evidence="5">cv. St1</strain>
    </source>
</reference>
<dbReference type="Pfam" id="PF04504">
    <property type="entry name" value="GeBP-like_DBD"/>
    <property type="match status" value="1"/>
</dbReference>
<dbReference type="PANTHER" id="PTHR31662:SF8">
    <property type="entry name" value="EXPRESSED PROTEIN"/>
    <property type="match status" value="1"/>
</dbReference>